<proteinExistence type="predicted"/>
<evidence type="ECO:0000313" key="3">
    <source>
        <dbReference type="Proteomes" id="UP000799291"/>
    </source>
</evidence>
<feature type="compositionally biased region" description="Acidic residues" evidence="1">
    <location>
        <begin position="84"/>
        <end position="102"/>
    </location>
</feature>
<accession>A0A6G1J2E7</accession>
<dbReference type="EMBL" id="MU005581">
    <property type="protein sequence ID" value="KAF2684405.1"/>
    <property type="molecule type" value="Genomic_DNA"/>
</dbReference>
<feature type="region of interest" description="Disordered" evidence="1">
    <location>
        <begin position="43"/>
        <end position="109"/>
    </location>
</feature>
<feature type="compositionally biased region" description="Polar residues" evidence="1">
    <location>
        <begin position="1"/>
        <end position="12"/>
    </location>
</feature>
<dbReference type="AlphaFoldDB" id="A0A6G1J2E7"/>
<keyword evidence="3" id="KW-1185">Reference proteome</keyword>
<protein>
    <submittedName>
        <fullName evidence="2">Uncharacterized protein</fullName>
    </submittedName>
</protein>
<dbReference type="Proteomes" id="UP000799291">
    <property type="component" value="Unassembled WGS sequence"/>
</dbReference>
<name>A0A6G1J2E7_9PLEO</name>
<reference evidence="2" key="1">
    <citation type="journal article" date="2020" name="Stud. Mycol.">
        <title>101 Dothideomycetes genomes: a test case for predicting lifestyles and emergence of pathogens.</title>
        <authorList>
            <person name="Haridas S."/>
            <person name="Albert R."/>
            <person name="Binder M."/>
            <person name="Bloem J."/>
            <person name="Labutti K."/>
            <person name="Salamov A."/>
            <person name="Andreopoulos B."/>
            <person name="Baker S."/>
            <person name="Barry K."/>
            <person name="Bills G."/>
            <person name="Bluhm B."/>
            <person name="Cannon C."/>
            <person name="Castanera R."/>
            <person name="Culley D."/>
            <person name="Daum C."/>
            <person name="Ezra D."/>
            <person name="Gonzalez J."/>
            <person name="Henrissat B."/>
            <person name="Kuo A."/>
            <person name="Liang C."/>
            <person name="Lipzen A."/>
            <person name="Lutzoni F."/>
            <person name="Magnuson J."/>
            <person name="Mondo S."/>
            <person name="Nolan M."/>
            <person name="Ohm R."/>
            <person name="Pangilinan J."/>
            <person name="Park H.-J."/>
            <person name="Ramirez L."/>
            <person name="Alfaro M."/>
            <person name="Sun H."/>
            <person name="Tritt A."/>
            <person name="Yoshinaga Y."/>
            <person name="Zwiers L.-H."/>
            <person name="Turgeon B."/>
            <person name="Goodwin S."/>
            <person name="Spatafora J."/>
            <person name="Crous P."/>
            <person name="Grigoriev I."/>
        </authorList>
    </citation>
    <scope>NUCLEOTIDE SEQUENCE</scope>
    <source>
        <strain evidence="2">CBS 122367</strain>
    </source>
</reference>
<feature type="compositionally biased region" description="Acidic residues" evidence="1">
    <location>
        <begin position="51"/>
        <end position="77"/>
    </location>
</feature>
<sequence length="171" mass="19499">MSASNLFLTSRANPDFDEALPVSELDNPKLIRGCTTSSKVVEWTKGKAIEENYESEDDGDGDGDDDDDEEYEYDDEGDYKNENEYEDDSDENREGGEEEENGNENRGWYAYNVGNNGQIEELLEILENDGPWEKEELDRHEYFSAGLLEVFEEDEYVENPGPTLIVLRAKG</sequence>
<evidence type="ECO:0000256" key="1">
    <source>
        <dbReference type="SAM" id="MobiDB-lite"/>
    </source>
</evidence>
<evidence type="ECO:0000313" key="2">
    <source>
        <dbReference type="EMBL" id="KAF2684405.1"/>
    </source>
</evidence>
<gene>
    <name evidence="2" type="ORF">K458DRAFT_388878</name>
</gene>
<organism evidence="2 3">
    <name type="scientific">Lentithecium fluviatile CBS 122367</name>
    <dbReference type="NCBI Taxonomy" id="1168545"/>
    <lineage>
        <taxon>Eukaryota</taxon>
        <taxon>Fungi</taxon>
        <taxon>Dikarya</taxon>
        <taxon>Ascomycota</taxon>
        <taxon>Pezizomycotina</taxon>
        <taxon>Dothideomycetes</taxon>
        <taxon>Pleosporomycetidae</taxon>
        <taxon>Pleosporales</taxon>
        <taxon>Massarineae</taxon>
        <taxon>Lentitheciaceae</taxon>
        <taxon>Lentithecium</taxon>
    </lineage>
</organism>
<feature type="region of interest" description="Disordered" evidence="1">
    <location>
        <begin position="1"/>
        <end position="20"/>
    </location>
</feature>